<reference evidence="5" key="3">
    <citation type="journal article" date="2019" name="Int. J. Syst. Evol. Microbiol.">
        <title>The Global Catalogue of Microorganisms (GCM) 10K type strain sequencing project: providing services to taxonomists for standard genome sequencing and annotation.</title>
        <authorList>
            <consortium name="The Broad Institute Genomics Platform"/>
            <consortium name="The Broad Institute Genome Sequencing Center for Infectious Disease"/>
            <person name="Wu L."/>
            <person name="Ma J."/>
        </authorList>
    </citation>
    <scope>NUCLEOTIDE SEQUENCE [LARGE SCALE GENOMIC DNA]</scope>
    <source>
        <strain evidence="5">CCM 4175</strain>
    </source>
</reference>
<gene>
    <name evidence="2" type="ORF">GCM10007183_08920</name>
    <name evidence="3" type="ORF">SAMEA4412661_01822</name>
</gene>
<keyword evidence="5" id="KW-1185">Reference proteome</keyword>
<dbReference type="OrthoDB" id="9905972at2"/>
<sequence>MKRTQKAVVISLFLGIIFFTVNFMSHTASTPTIIFKSLLVALTFGVLYMLTFTLLDSEKHRIQYGVPLIIGVASGALIGTKLGEPIICTLIGIGIAVIVGYIYGRIKGVR</sequence>
<keyword evidence="1" id="KW-0812">Transmembrane</keyword>
<dbReference type="Proteomes" id="UP000243706">
    <property type="component" value="Chromosome 1"/>
</dbReference>
<dbReference type="Proteomes" id="UP000652995">
    <property type="component" value="Unassembled WGS sequence"/>
</dbReference>
<accession>A0A240C9V8</accession>
<keyword evidence="1" id="KW-1133">Transmembrane helix</keyword>
<evidence type="ECO:0000313" key="5">
    <source>
        <dbReference type="Proteomes" id="UP000652995"/>
    </source>
</evidence>
<reference evidence="2" key="4">
    <citation type="submission" date="2024-05" db="EMBL/GenBank/DDBJ databases">
        <authorList>
            <person name="Sun Q."/>
            <person name="Sedlacek I."/>
        </authorList>
    </citation>
    <scope>NUCLEOTIDE SEQUENCE</scope>
    <source>
        <strain evidence="2">CCM 4175</strain>
    </source>
</reference>
<name>A0A240C9V8_9STAP</name>
<reference evidence="2" key="1">
    <citation type="journal article" date="2014" name="Int. J. Syst. Evol. Microbiol.">
        <title>Complete genome of a new Firmicutes species belonging to the dominant human colonic microbiota ('Ruminococcus bicirculans') reveals two chromosomes and a selective capacity to utilize plant glucans.</title>
        <authorList>
            <consortium name="NISC Comparative Sequencing Program"/>
            <person name="Wegmann U."/>
            <person name="Louis P."/>
            <person name="Goesmann A."/>
            <person name="Henrissat B."/>
            <person name="Duncan S.H."/>
            <person name="Flint H.J."/>
        </authorList>
    </citation>
    <scope>NUCLEOTIDE SEQUENCE</scope>
    <source>
        <strain evidence="2">CCM 4175</strain>
    </source>
</reference>
<evidence type="ECO:0000313" key="2">
    <source>
        <dbReference type="EMBL" id="GGA86988.1"/>
    </source>
</evidence>
<dbReference type="RefSeq" id="WP_095117678.1">
    <property type="nucleotide sequence ID" value="NZ_BMCB01000004.1"/>
</dbReference>
<evidence type="ECO:0000313" key="3">
    <source>
        <dbReference type="EMBL" id="SNW04016.1"/>
    </source>
</evidence>
<feature type="transmembrane region" description="Helical" evidence="1">
    <location>
        <begin position="7"/>
        <end position="27"/>
    </location>
</feature>
<protein>
    <submittedName>
        <fullName evidence="3">Uncharacterized protein</fullName>
    </submittedName>
</protein>
<evidence type="ECO:0000313" key="4">
    <source>
        <dbReference type="Proteomes" id="UP000243706"/>
    </source>
</evidence>
<feature type="transmembrane region" description="Helical" evidence="1">
    <location>
        <begin position="33"/>
        <end position="55"/>
    </location>
</feature>
<dbReference type="EMBL" id="BMCB01000004">
    <property type="protein sequence ID" value="GGA86988.1"/>
    <property type="molecule type" value="Genomic_DNA"/>
</dbReference>
<dbReference type="KEGG" id="smus:C7J88_05760"/>
<feature type="transmembrane region" description="Helical" evidence="1">
    <location>
        <begin position="62"/>
        <end position="80"/>
    </location>
</feature>
<organism evidence="3 4">
    <name type="scientific">Staphylococcus muscae</name>
    <dbReference type="NCBI Taxonomy" id="1294"/>
    <lineage>
        <taxon>Bacteria</taxon>
        <taxon>Bacillati</taxon>
        <taxon>Bacillota</taxon>
        <taxon>Bacilli</taxon>
        <taxon>Bacillales</taxon>
        <taxon>Staphylococcaceae</taxon>
        <taxon>Staphylococcus</taxon>
    </lineage>
</organism>
<reference evidence="3 4" key="2">
    <citation type="submission" date="2017-06" db="EMBL/GenBank/DDBJ databases">
        <authorList>
            <consortium name="Pathogen Informatics"/>
        </authorList>
    </citation>
    <scope>NUCLEOTIDE SEQUENCE [LARGE SCALE GENOMIC DNA]</scope>
    <source>
        <strain evidence="3 4">NCTC13833</strain>
    </source>
</reference>
<evidence type="ECO:0000256" key="1">
    <source>
        <dbReference type="SAM" id="Phobius"/>
    </source>
</evidence>
<keyword evidence="1" id="KW-0472">Membrane</keyword>
<dbReference type="AlphaFoldDB" id="A0A240C9V8"/>
<dbReference type="EMBL" id="LT906464">
    <property type="protein sequence ID" value="SNW04016.1"/>
    <property type="molecule type" value="Genomic_DNA"/>
</dbReference>
<proteinExistence type="predicted"/>
<feature type="transmembrane region" description="Helical" evidence="1">
    <location>
        <begin position="86"/>
        <end position="104"/>
    </location>
</feature>